<dbReference type="InterPro" id="IPR013766">
    <property type="entry name" value="Thioredoxin_domain"/>
</dbReference>
<dbReference type="InterPro" id="IPR012336">
    <property type="entry name" value="Thioredoxin-like_fold"/>
</dbReference>
<dbReference type="EMBL" id="DROD01000744">
    <property type="protein sequence ID" value="HHJ53869.1"/>
    <property type="molecule type" value="Genomic_DNA"/>
</dbReference>
<evidence type="ECO:0000259" key="1">
    <source>
        <dbReference type="PROSITE" id="PS51352"/>
    </source>
</evidence>
<dbReference type="InterPro" id="IPR050553">
    <property type="entry name" value="Thioredoxin_ResA/DsbE_sf"/>
</dbReference>
<feature type="domain" description="Thioredoxin" evidence="1">
    <location>
        <begin position="305"/>
        <end position="447"/>
    </location>
</feature>
<dbReference type="SUPFAM" id="SSF52833">
    <property type="entry name" value="Thioredoxin-like"/>
    <property type="match status" value="1"/>
</dbReference>
<reference evidence="2" key="1">
    <citation type="journal article" date="2020" name="mSystems">
        <title>Genome- and Community-Level Interaction Insights into Carbon Utilization and Element Cycling Functions of Hydrothermarchaeota in Hydrothermal Sediment.</title>
        <authorList>
            <person name="Zhou Z."/>
            <person name="Liu Y."/>
            <person name="Xu W."/>
            <person name="Pan J."/>
            <person name="Luo Z.H."/>
            <person name="Li M."/>
        </authorList>
    </citation>
    <scope>NUCLEOTIDE SEQUENCE [LARGE SCALE GENOMIC DNA]</scope>
    <source>
        <strain evidence="2">HyVt-527</strain>
    </source>
</reference>
<dbReference type="CDD" id="cd02966">
    <property type="entry name" value="TlpA_like_family"/>
    <property type="match status" value="1"/>
</dbReference>
<dbReference type="Pfam" id="PF13905">
    <property type="entry name" value="Thioredoxin_8"/>
    <property type="match status" value="1"/>
</dbReference>
<feature type="non-terminal residue" evidence="2">
    <location>
        <position position="1"/>
    </location>
</feature>
<dbReference type="InterPro" id="IPR036249">
    <property type="entry name" value="Thioredoxin-like_sf"/>
</dbReference>
<sequence>ELIIQLQAHSYPEKFSDVKITGDWNRFSFNKAEPMQPQLDGTFIFKKKIAADTLAYQLVNATDDGHTVNGTMYDALKYDGGGDYISIIRNINGNVTVVFDPKKIIRPNSQIHTGVKVDQKNQALQTYIDISLGFYNVLEKALTRMNQPPAARSPETEYLPQADSLKAFLLRTMNQQQDPQAARFAAFYLPQLSKLDVNIPDSLLQKVVDLVPLNDPFWELDPMSAPVIYSKVLGEDKAYALFEKEVQQLPYNNVRAALLVQMGFKAKADGQKEKLSQIYQELKSHHNNISELQYYIDQLNPNLKITKGQPIPDFTFKLMDSDQTISKKALLGKYYIIDFWATWCRPCVGEMAYLHTAFANYKKKNFTILSLSFDRNEDDVRQFRKKSWKMPWLHVYLTNRERDMVSKEFEIRGIPRPILVSPKGIILAMDEELRGENLYVTLEKYIK</sequence>
<proteinExistence type="predicted"/>
<organism evidence="2">
    <name type="scientific">Caldithrix abyssi</name>
    <dbReference type="NCBI Taxonomy" id="187145"/>
    <lineage>
        <taxon>Bacteria</taxon>
        <taxon>Pseudomonadati</taxon>
        <taxon>Calditrichota</taxon>
        <taxon>Calditrichia</taxon>
        <taxon>Calditrichales</taxon>
        <taxon>Calditrichaceae</taxon>
        <taxon>Caldithrix</taxon>
    </lineage>
</organism>
<name>A0A7V5PRF1_CALAY</name>
<dbReference type="Gene3D" id="3.40.30.10">
    <property type="entry name" value="Glutaredoxin"/>
    <property type="match status" value="1"/>
</dbReference>
<comment type="caution">
    <text evidence="2">The sequence shown here is derived from an EMBL/GenBank/DDBJ whole genome shotgun (WGS) entry which is preliminary data.</text>
</comment>
<dbReference type="PANTHER" id="PTHR42852">
    <property type="entry name" value="THIOL:DISULFIDE INTERCHANGE PROTEIN DSBE"/>
    <property type="match status" value="1"/>
</dbReference>
<gene>
    <name evidence="2" type="ORF">ENJ89_11785</name>
</gene>
<dbReference type="AlphaFoldDB" id="A0A7V5PRF1"/>
<dbReference type="PANTHER" id="PTHR42852:SF13">
    <property type="entry name" value="PROTEIN DIPZ"/>
    <property type="match status" value="1"/>
</dbReference>
<accession>A0A7V5PRF1</accession>
<dbReference type="Proteomes" id="UP000886124">
    <property type="component" value="Unassembled WGS sequence"/>
</dbReference>
<protein>
    <submittedName>
        <fullName evidence="2">TlpA family protein disulfide reductase</fullName>
    </submittedName>
</protein>
<dbReference type="PROSITE" id="PS51352">
    <property type="entry name" value="THIOREDOXIN_2"/>
    <property type="match status" value="1"/>
</dbReference>
<evidence type="ECO:0000313" key="2">
    <source>
        <dbReference type="EMBL" id="HHJ53869.1"/>
    </source>
</evidence>